<gene>
    <name evidence="2" type="ORF">SAMN05443639_102419</name>
</gene>
<proteinExistence type="predicted"/>
<protein>
    <submittedName>
        <fullName evidence="2">Uncharacterized protein</fullName>
    </submittedName>
</protein>
<sequence length="55" mass="6042">MHTKKRVHGVADVRLTGPKPTVRPVGMQTMGPMLYEQIRQAVAALEVEMKLVAGN</sequence>
<accession>A0A1I0D9G1</accession>
<reference evidence="3" key="1">
    <citation type="submission" date="2016-10" db="EMBL/GenBank/DDBJ databases">
        <authorList>
            <person name="Varghese N."/>
            <person name="Submissions S."/>
        </authorList>
    </citation>
    <scope>NUCLEOTIDE SEQUENCE [LARGE SCALE GENOMIC DNA]</scope>
    <source>
        <strain evidence="3">DSM 16858</strain>
    </source>
</reference>
<name>A0A1I0D9G1_9BACT</name>
<feature type="region of interest" description="Disordered" evidence="1">
    <location>
        <begin position="1"/>
        <end position="25"/>
    </location>
</feature>
<evidence type="ECO:0000313" key="3">
    <source>
        <dbReference type="Proteomes" id="UP000199181"/>
    </source>
</evidence>
<evidence type="ECO:0000313" key="2">
    <source>
        <dbReference type="EMBL" id="SET28288.1"/>
    </source>
</evidence>
<dbReference type="Proteomes" id="UP000199181">
    <property type="component" value="Unassembled WGS sequence"/>
</dbReference>
<dbReference type="RefSeq" id="WP_177233510.1">
    <property type="nucleotide sequence ID" value="NZ_FOIJ01000002.1"/>
</dbReference>
<evidence type="ECO:0000256" key="1">
    <source>
        <dbReference type="SAM" id="MobiDB-lite"/>
    </source>
</evidence>
<dbReference type="AlphaFoldDB" id="A0A1I0D9G1"/>
<keyword evidence="3" id="KW-1185">Reference proteome</keyword>
<dbReference type="EMBL" id="FOIJ01000002">
    <property type="protein sequence ID" value="SET28288.1"/>
    <property type="molecule type" value="Genomic_DNA"/>
</dbReference>
<organism evidence="2 3">
    <name type="scientific">Stigmatella erecta</name>
    <dbReference type="NCBI Taxonomy" id="83460"/>
    <lineage>
        <taxon>Bacteria</taxon>
        <taxon>Pseudomonadati</taxon>
        <taxon>Myxococcota</taxon>
        <taxon>Myxococcia</taxon>
        <taxon>Myxococcales</taxon>
        <taxon>Cystobacterineae</taxon>
        <taxon>Archangiaceae</taxon>
        <taxon>Stigmatella</taxon>
    </lineage>
</organism>